<comment type="subcellular location">
    <subcellularLocation>
        <location evidence="1">Cell membrane</location>
        <topology evidence="1">Multi-pass membrane protein</topology>
    </subcellularLocation>
</comment>
<name>A0A7X6D2U1_9ACTN</name>
<dbReference type="EMBL" id="JAAVJD010000128">
    <property type="protein sequence ID" value="NJQ07060.1"/>
    <property type="molecule type" value="Genomic_DNA"/>
</dbReference>
<keyword evidence="3 7" id="KW-0812">Transmembrane</keyword>
<feature type="transmembrane region" description="Helical" evidence="7">
    <location>
        <begin position="278"/>
        <end position="297"/>
    </location>
</feature>
<proteinExistence type="predicted"/>
<dbReference type="GO" id="GO:0005886">
    <property type="term" value="C:plasma membrane"/>
    <property type="evidence" value="ECO:0007669"/>
    <property type="project" value="UniProtKB-SubCell"/>
</dbReference>
<evidence type="ECO:0000313" key="9">
    <source>
        <dbReference type="Proteomes" id="UP000578686"/>
    </source>
</evidence>
<protein>
    <submittedName>
        <fullName evidence="8">MFS transporter</fullName>
    </submittedName>
</protein>
<evidence type="ECO:0000256" key="5">
    <source>
        <dbReference type="ARBA" id="ARBA00023136"/>
    </source>
</evidence>
<dbReference type="Gene3D" id="1.20.1250.20">
    <property type="entry name" value="MFS general substrate transporter like domains"/>
    <property type="match status" value="1"/>
</dbReference>
<feature type="compositionally biased region" description="Low complexity" evidence="6">
    <location>
        <begin position="454"/>
        <end position="470"/>
    </location>
</feature>
<dbReference type="CDD" id="cd06173">
    <property type="entry name" value="MFS_MefA_like"/>
    <property type="match status" value="1"/>
</dbReference>
<feature type="transmembrane region" description="Helical" evidence="7">
    <location>
        <begin position="309"/>
        <end position="327"/>
    </location>
</feature>
<dbReference type="Pfam" id="PF07690">
    <property type="entry name" value="MFS_1"/>
    <property type="match status" value="1"/>
</dbReference>
<feature type="transmembrane region" description="Helical" evidence="7">
    <location>
        <begin position="110"/>
        <end position="132"/>
    </location>
</feature>
<feature type="transmembrane region" description="Helical" evidence="7">
    <location>
        <begin position="372"/>
        <end position="392"/>
    </location>
</feature>
<evidence type="ECO:0000256" key="3">
    <source>
        <dbReference type="ARBA" id="ARBA00022692"/>
    </source>
</evidence>
<dbReference type="PANTHER" id="PTHR23513:SF17">
    <property type="entry name" value="MEMBRANE PROTEIN"/>
    <property type="match status" value="1"/>
</dbReference>
<feature type="compositionally biased region" description="Acidic residues" evidence="6">
    <location>
        <begin position="480"/>
        <end position="490"/>
    </location>
</feature>
<evidence type="ECO:0000256" key="1">
    <source>
        <dbReference type="ARBA" id="ARBA00004651"/>
    </source>
</evidence>
<comment type="caution">
    <text evidence="8">The sequence shown here is derived from an EMBL/GenBank/DDBJ whole genome shotgun (WGS) entry which is preliminary data.</text>
</comment>
<keyword evidence="5 7" id="KW-0472">Membrane</keyword>
<organism evidence="8 9">
    <name type="scientific">Streptomyces lonarensis</name>
    <dbReference type="NCBI Taxonomy" id="700599"/>
    <lineage>
        <taxon>Bacteria</taxon>
        <taxon>Bacillati</taxon>
        <taxon>Actinomycetota</taxon>
        <taxon>Actinomycetes</taxon>
        <taxon>Kitasatosporales</taxon>
        <taxon>Streptomycetaceae</taxon>
        <taxon>Streptomyces</taxon>
    </lineage>
</organism>
<dbReference type="Proteomes" id="UP000578686">
    <property type="component" value="Unassembled WGS sequence"/>
</dbReference>
<feature type="transmembrane region" description="Helical" evidence="7">
    <location>
        <begin position="244"/>
        <end position="266"/>
    </location>
</feature>
<evidence type="ECO:0000256" key="4">
    <source>
        <dbReference type="ARBA" id="ARBA00022989"/>
    </source>
</evidence>
<sequence>MTVIHDFRTLWAFPDFRKLLAVRLLSQFADGMFQVGLATYVVFSPEQQTTPADIAAAMAVLLLPYSLLGPFAGVMLDRWRRRQVLLYGNLIRAALVLLTVTLVVASVPNYLFYLAALSVTAVNRFILAGLSAALPRVVDARRLVVANSLSPTAGTVAATVGGACAFGAQALIDAPARWSDALALGLAAAVYLMAAGAALLMHRDLLGPAASERVSDLGTALTATASGLREGLAHLWSRRPAAQALAFVGVMRFCYGALLVLVLMLARYAWGETDSDGVAWLGLAVGFSGAGFFVAAVSTPWMVARCGRFGWFARCAALAAVLVPALGLTFRPVPILIAAFLLGLVSQGAKIVTDTVVQSSVEDDYRGRVFSLYDMLFNMAFVSAAGLAALMLPPDGRSVSLVITVALLYLGTAVGVWRLHRRLDPLATATPPPVHAAGPLPEGGPTAELHSPEATSAGTTTPVAPAASTPPAGPRPAEADGTEDTDEDTAEGTAARAAPIEGDPSQAGEPVRDGATEQAVPPPPEAERPTP</sequence>
<evidence type="ECO:0000313" key="8">
    <source>
        <dbReference type="EMBL" id="NJQ07060.1"/>
    </source>
</evidence>
<feature type="region of interest" description="Disordered" evidence="6">
    <location>
        <begin position="429"/>
        <end position="531"/>
    </location>
</feature>
<evidence type="ECO:0000256" key="6">
    <source>
        <dbReference type="SAM" id="MobiDB-lite"/>
    </source>
</evidence>
<dbReference type="PANTHER" id="PTHR23513">
    <property type="entry name" value="INTEGRAL MEMBRANE EFFLUX PROTEIN-RELATED"/>
    <property type="match status" value="1"/>
</dbReference>
<feature type="transmembrane region" description="Helical" evidence="7">
    <location>
        <begin position="144"/>
        <end position="169"/>
    </location>
</feature>
<dbReference type="SUPFAM" id="SSF103473">
    <property type="entry name" value="MFS general substrate transporter"/>
    <property type="match status" value="1"/>
</dbReference>
<dbReference type="AlphaFoldDB" id="A0A7X6D2U1"/>
<feature type="transmembrane region" description="Helical" evidence="7">
    <location>
        <begin position="398"/>
        <end position="417"/>
    </location>
</feature>
<dbReference type="GO" id="GO:0022857">
    <property type="term" value="F:transmembrane transporter activity"/>
    <property type="evidence" value="ECO:0007669"/>
    <property type="project" value="InterPro"/>
</dbReference>
<keyword evidence="4 7" id="KW-1133">Transmembrane helix</keyword>
<dbReference type="InterPro" id="IPR011701">
    <property type="entry name" value="MFS"/>
</dbReference>
<evidence type="ECO:0000256" key="2">
    <source>
        <dbReference type="ARBA" id="ARBA00022475"/>
    </source>
</evidence>
<feature type="transmembrane region" description="Helical" evidence="7">
    <location>
        <begin position="181"/>
        <end position="201"/>
    </location>
</feature>
<feature type="transmembrane region" description="Helical" evidence="7">
    <location>
        <begin position="84"/>
        <end position="104"/>
    </location>
</feature>
<feature type="transmembrane region" description="Helical" evidence="7">
    <location>
        <begin position="333"/>
        <end position="352"/>
    </location>
</feature>
<dbReference type="InterPro" id="IPR036259">
    <property type="entry name" value="MFS_trans_sf"/>
</dbReference>
<reference evidence="8 9" key="1">
    <citation type="submission" date="2020-03" db="EMBL/GenBank/DDBJ databases">
        <title>Draft genome of Streptomyces sp. ventii, isolated from the Axial Seamount in the Pacific Ocean, and resequencing of the two type strains Streptomyces lonarensis strain NCL 716 and Streptomyces bohaiensis strain 11A07.</title>
        <authorList>
            <person name="Loughran R.M."/>
            <person name="Pfannmuller K.M."/>
            <person name="Wasson B.J."/>
            <person name="Deadmond M.C."/>
            <person name="Paddock B.E."/>
            <person name="Koyack M.J."/>
            <person name="Gallegos D.A."/>
            <person name="Mitchell E.A."/>
            <person name="Ushijima B."/>
            <person name="Saw J.H."/>
            <person name="Mcphail K.L."/>
            <person name="Videau P."/>
        </authorList>
    </citation>
    <scope>NUCLEOTIDE SEQUENCE [LARGE SCALE GENOMIC DNA]</scope>
    <source>
        <strain evidence="8 9">NCL716</strain>
    </source>
</reference>
<accession>A0A7X6D2U1</accession>
<keyword evidence="9" id="KW-1185">Reference proteome</keyword>
<feature type="transmembrane region" description="Helical" evidence="7">
    <location>
        <begin position="20"/>
        <end position="42"/>
    </location>
</feature>
<keyword evidence="2" id="KW-1003">Cell membrane</keyword>
<evidence type="ECO:0000256" key="7">
    <source>
        <dbReference type="SAM" id="Phobius"/>
    </source>
</evidence>
<feature type="transmembrane region" description="Helical" evidence="7">
    <location>
        <begin position="54"/>
        <end position="72"/>
    </location>
</feature>
<gene>
    <name evidence="8" type="ORF">HCN56_16085</name>
</gene>